<dbReference type="EMBL" id="JAWDGP010004985">
    <property type="protein sequence ID" value="KAK3760432.1"/>
    <property type="molecule type" value="Genomic_DNA"/>
</dbReference>
<dbReference type="Proteomes" id="UP001283361">
    <property type="component" value="Unassembled WGS sequence"/>
</dbReference>
<evidence type="ECO:0000313" key="2">
    <source>
        <dbReference type="EMBL" id="KAK3760432.1"/>
    </source>
</evidence>
<accession>A0AAE0Z0E0</accession>
<proteinExistence type="predicted"/>
<keyword evidence="3" id="KW-1185">Reference proteome</keyword>
<name>A0AAE0Z0E0_9GAST</name>
<organism evidence="2 3">
    <name type="scientific">Elysia crispata</name>
    <name type="common">lettuce slug</name>
    <dbReference type="NCBI Taxonomy" id="231223"/>
    <lineage>
        <taxon>Eukaryota</taxon>
        <taxon>Metazoa</taxon>
        <taxon>Spiralia</taxon>
        <taxon>Lophotrochozoa</taxon>
        <taxon>Mollusca</taxon>
        <taxon>Gastropoda</taxon>
        <taxon>Heterobranchia</taxon>
        <taxon>Euthyneura</taxon>
        <taxon>Panpulmonata</taxon>
        <taxon>Sacoglossa</taxon>
        <taxon>Placobranchoidea</taxon>
        <taxon>Plakobranchidae</taxon>
        <taxon>Elysia</taxon>
    </lineage>
</organism>
<evidence type="ECO:0000313" key="3">
    <source>
        <dbReference type="Proteomes" id="UP001283361"/>
    </source>
</evidence>
<dbReference type="AlphaFoldDB" id="A0AAE0Z0E0"/>
<feature type="compositionally biased region" description="Polar residues" evidence="1">
    <location>
        <begin position="135"/>
        <end position="155"/>
    </location>
</feature>
<gene>
    <name evidence="2" type="ORF">RRG08_023727</name>
</gene>
<sequence length="187" mass="20933">MLPSSCTGLPPLQNGLAPSELLMGRRLKTKLPFVQKAQPQKPDFPLLIQKEFRYRKNQRQNYNRRHAVREAPELQPGDPVFVKDLRRSGSVNKYHNPRSYIVHTEQGTIRSNRSHLVATPTPDQSPPMRSVPNAPDSSSVAPRSASPEATETSATVRPEIQPTPRVPGQPRVTRSGRSVIPPKRLDL</sequence>
<dbReference type="PANTHER" id="PTHR33244:SF3">
    <property type="entry name" value="PEPTIDASE A2 DOMAIN-CONTAINING PROTEIN"/>
    <property type="match status" value="1"/>
</dbReference>
<feature type="region of interest" description="Disordered" evidence="1">
    <location>
        <begin position="103"/>
        <end position="187"/>
    </location>
</feature>
<protein>
    <submittedName>
        <fullName evidence="2">Uncharacterized protein</fullName>
    </submittedName>
</protein>
<evidence type="ECO:0000256" key="1">
    <source>
        <dbReference type="SAM" id="MobiDB-lite"/>
    </source>
</evidence>
<comment type="caution">
    <text evidence="2">The sequence shown here is derived from an EMBL/GenBank/DDBJ whole genome shotgun (WGS) entry which is preliminary data.</text>
</comment>
<reference evidence="2" key="1">
    <citation type="journal article" date="2023" name="G3 (Bethesda)">
        <title>A reference genome for the long-term kleptoplast-retaining sea slug Elysia crispata morphotype clarki.</title>
        <authorList>
            <person name="Eastman K.E."/>
            <person name="Pendleton A.L."/>
            <person name="Shaikh M.A."/>
            <person name="Suttiyut T."/>
            <person name="Ogas R."/>
            <person name="Tomko P."/>
            <person name="Gavelis G."/>
            <person name="Widhalm J.R."/>
            <person name="Wisecaver J.H."/>
        </authorList>
    </citation>
    <scope>NUCLEOTIDE SEQUENCE</scope>
    <source>
        <strain evidence="2">ECLA1</strain>
    </source>
</reference>
<dbReference type="PANTHER" id="PTHR33244">
    <property type="entry name" value="INTEGRASE CATALYTIC DOMAIN-CONTAINING PROTEIN-RELATED"/>
    <property type="match status" value="1"/>
</dbReference>